<dbReference type="GO" id="GO:0043597">
    <property type="term" value="C:cytoplasmic replication fork"/>
    <property type="evidence" value="ECO:0007669"/>
    <property type="project" value="TreeGrafter"/>
</dbReference>
<dbReference type="SMART" id="SM00493">
    <property type="entry name" value="TOPRIM"/>
    <property type="match status" value="1"/>
</dbReference>
<feature type="domain" description="Toprim" evidence="11">
    <location>
        <begin position="4"/>
        <end position="135"/>
    </location>
</feature>
<evidence type="ECO:0000256" key="1">
    <source>
        <dbReference type="ARBA" id="ARBA00000213"/>
    </source>
</evidence>
<name>A0A0U1QTJ2_YERP3</name>
<dbReference type="Pfam" id="PF13342">
    <property type="entry name" value="Toprim_Crpt"/>
    <property type="match status" value="2"/>
</dbReference>
<dbReference type="InterPro" id="IPR023406">
    <property type="entry name" value="Topo_IA_AS"/>
</dbReference>
<dbReference type="InterPro" id="IPR023405">
    <property type="entry name" value="Topo_IA_core_domain"/>
</dbReference>
<dbReference type="PRINTS" id="PR00417">
    <property type="entry name" value="PRTPISMRASEI"/>
</dbReference>
<dbReference type="PROSITE" id="PS00396">
    <property type="entry name" value="TOPO_IA_1"/>
    <property type="match status" value="1"/>
</dbReference>
<feature type="domain" description="Topo IA-type catalytic" evidence="12">
    <location>
        <begin position="152"/>
        <end position="619"/>
    </location>
</feature>
<dbReference type="InterPro" id="IPR013497">
    <property type="entry name" value="Topo_IA_cen"/>
</dbReference>
<sequence length="815" mass="90136">MSHKSLIIAEKPSVAFDIAKALGGFQKKDNFFESDRIIISNGIGHLVEVYSTEMDAEGTKDLSALPVIPSHFQVKPKPKTISQFNLLKKLMNRPDVGSVINACDAGREGELIFRLIYEAIGSRKPMKRMWIKSMTPTAIREAYENIKDGRFYDRVDDAARCRTEGDFIVGINASRAITAFKSRQERSFQMLAAGRVQTPVLSMITQREDEIRSFVQRTFWEVMATFTLASGEYNGRWIPAKSTNSNQESDGSRFFDQSAAKAILDKCRGVEPTSVTEVSKITKSHPPKLFNQTALQIEANKRYKFSAKKTLDLTQALYEKHKMVSYPRTSSTALPEDYGDTVLSIMTHLFTGSEYEKYAAYVTTHNRIDPSNKTIFDNDEISDHFAIIPAIGSQCNVAGLTPDELKIYDLIVRRFIAAFYPVATYSATERLTIVAEESFKTTGRVLLETGWQAVIKQPTDNATNSLCALKEGETAGNKVMGLKTGNTTPPSRFNVATLLAAMQTAGKLVDDDDLAKAMKGCGLGTDATRAGIIEGLLSNKTAAGNAKEPYIVIEGKEQLFVPTPKAMDLISFLRDNNVLMLTNPTMTGEWEQKLSLMEHGKYNRQTFMAEIAENTRQMIDTIKVRASEIPAEPHRDFAGAKCPKCPSALISTQRTVTCSAECGFKLRRSQFGRDCTDHELAILINQGKSPFFDDFISKNKKPYSAQLILQPNYEVTLSFDNPTVAKGEALSTACPSCQGEINLLMGNYPSYKCGKCAFKLNKVIAGRALSDDEAISLITHGYLGNKSGYTGKKGKFSAGLNLDKKTGSITFKFEG</sequence>
<geneLocation type="plasmid" evidence="14">
    <name>plasmid_153kb</name>
</geneLocation>
<dbReference type="HOGENOM" id="CLU_002929_5_2_6"/>
<dbReference type="InterPro" id="IPR013826">
    <property type="entry name" value="Topo_IA_cen_sub3"/>
</dbReference>
<evidence type="ECO:0000313" key="14">
    <source>
        <dbReference type="Proteomes" id="UP000002412"/>
    </source>
</evidence>
<keyword evidence="13" id="KW-0614">Plasmid</keyword>
<dbReference type="EC" id="5.6.2.1" evidence="3"/>
<evidence type="ECO:0000256" key="10">
    <source>
        <dbReference type="ARBA" id="ARBA00032877"/>
    </source>
</evidence>
<evidence type="ECO:0000256" key="5">
    <source>
        <dbReference type="ARBA" id="ARBA00023125"/>
    </source>
</evidence>
<dbReference type="InterPro" id="IPR013824">
    <property type="entry name" value="Topo_IA_cen_sub1"/>
</dbReference>
<evidence type="ECO:0000256" key="7">
    <source>
        <dbReference type="ARBA" id="ARBA00030003"/>
    </source>
</evidence>
<proteinExistence type="inferred from homology"/>
<dbReference type="Gene3D" id="1.10.460.10">
    <property type="entry name" value="Topoisomerase I, domain 2"/>
    <property type="match status" value="1"/>
</dbReference>
<dbReference type="RefSeq" id="WP_011988545.1">
    <property type="nucleotide sequence ID" value="NC_009705.1"/>
</dbReference>
<dbReference type="Pfam" id="PF01751">
    <property type="entry name" value="Toprim"/>
    <property type="match status" value="1"/>
</dbReference>
<evidence type="ECO:0000259" key="11">
    <source>
        <dbReference type="PROSITE" id="PS50880"/>
    </source>
</evidence>
<keyword evidence="5" id="KW-0238">DNA-binding</keyword>
<dbReference type="GO" id="GO:0003917">
    <property type="term" value="F:DNA topoisomerase type I (single strand cut, ATP-independent) activity"/>
    <property type="evidence" value="ECO:0007669"/>
    <property type="project" value="UniProtKB-EC"/>
</dbReference>
<dbReference type="PROSITE" id="PS52039">
    <property type="entry name" value="TOPO_IA_2"/>
    <property type="match status" value="1"/>
</dbReference>
<dbReference type="EMBL" id="CP000719">
    <property type="protein sequence ID" value="ABS45701.1"/>
    <property type="molecule type" value="Genomic_DNA"/>
</dbReference>
<dbReference type="PROSITE" id="PS50880">
    <property type="entry name" value="TOPRIM"/>
    <property type="match status" value="1"/>
</dbReference>
<dbReference type="InterPro" id="IPR000380">
    <property type="entry name" value="Topo_IA"/>
</dbReference>
<keyword evidence="4" id="KW-0799">Topoisomerase</keyword>
<evidence type="ECO:0000256" key="4">
    <source>
        <dbReference type="ARBA" id="ARBA00023029"/>
    </source>
</evidence>
<comment type="catalytic activity">
    <reaction evidence="1">
        <text>ATP-independent breakage of single-stranded DNA, followed by passage and rejoining.</text>
        <dbReference type="EC" id="5.6.2.1"/>
    </reaction>
</comment>
<comment type="similarity">
    <text evidence="2">Belongs to the type IA topoisomerase family.</text>
</comment>
<dbReference type="InterPro" id="IPR034144">
    <property type="entry name" value="TOPRIM_TopoIII"/>
</dbReference>
<dbReference type="InterPro" id="IPR003602">
    <property type="entry name" value="Topo_IA_DNA-bd_dom"/>
</dbReference>
<evidence type="ECO:0000313" key="13">
    <source>
        <dbReference type="EMBL" id="ABS45701.1"/>
    </source>
</evidence>
<dbReference type="KEGG" id="ypi:YpsIP31758_B0033"/>
<evidence type="ECO:0000256" key="2">
    <source>
        <dbReference type="ARBA" id="ARBA00009446"/>
    </source>
</evidence>
<dbReference type="CDD" id="cd03362">
    <property type="entry name" value="TOPRIM_TopoIA_TopoIII"/>
    <property type="match status" value="1"/>
</dbReference>
<evidence type="ECO:0000256" key="8">
    <source>
        <dbReference type="ARBA" id="ARBA00031985"/>
    </source>
</evidence>
<protein>
    <recommendedName>
        <fullName evidence="3">DNA topoisomerase</fullName>
        <ecNumber evidence="3">5.6.2.1</ecNumber>
    </recommendedName>
    <alternativeName>
        <fullName evidence="10">Omega-protein</fullName>
    </alternativeName>
    <alternativeName>
        <fullName evidence="9">Relaxing enzyme</fullName>
    </alternativeName>
    <alternativeName>
        <fullName evidence="7">Swivelase</fullName>
    </alternativeName>
    <alternativeName>
        <fullName evidence="8">Untwisting enzyme</fullName>
    </alternativeName>
</protein>
<evidence type="ECO:0000256" key="9">
    <source>
        <dbReference type="ARBA" id="ARBA00032235"/>
    </source>
</evidence>
<evidence type="ECO:0000256" key="3">
    <source>
        <dbReference type="ARBA" id="ARBA00012891"/>
    </source>
</evidence>
<dbReference type="GO" id="GO:0006310">
    <property type="term" value="P:DNA recombination"/>
    <property type="evidence" value="ECO:0007669"/>
    <property type="project" value="TreeGrafter"/>
</dbReference>
<dbReference type="Gene3D" id="1.10.290.10">
    <property type="entry name" value="Topoisomerase I, domain 4"/>
    <property type="match status" value="1"/>
</dbReference>
<dbReference type="PANTHER" id="PTHR11390:SF21">
    <property type="entry name" value="DNA TOPOISOMERASE 3-ALPHA"/>
    <property type="match status" value="1"/>
</dbReference>
<dbReference type="InterPro" id="IPR025589">
    <property type="entry name" value="Toprim_C_rpt"/>
</dbReference>
<dbReference type="AlphaFoldDB" id="A0A0U1QTJ2"/>
<evidence type="ECO:0000259" key="12">
    <source>
        <dbReference type="PROSITE" id="PS52039"/>
    </source>
</evidence>
<dbReference type="GO" id="GO:0006265">
    <property type="term" value="P:DNA topological change"/>
    <property type="evidence" value="ECO:0007669"/>
    <property type="project" value="InterPro"/>
</dbReference>
<reference evidence="13 14" key="1">
    <citation type="journal article" date="2007" name="PLoS Genet.">
        <title>The complete genome sequence of Yersinia pseudotuberculosis IP31758, the causative agent of Far East scarlet-like fever.</title>
        <authorList>
            <person name="Eppinger M."/>
            <person name="Rosovitz M.J."/>
            <person name="Fricke W.F."/>
            <person name="Rasko D.A."/>
            <person name="Kokorina G."/>
            <person name="Fayolle C."/>
            <person name="Lindler L.E."/>
            <person name="Carniel E."/>
            <person name="Ravel J."/>
        </authorList>
    </citation>
    <scope>NUCLEOTIDE SEQUENCE [LARGE SCALE GENOMIC DNA]</scope>
    <source>
        <strain evidence="13 14">IP 31758</strain>
        <plasmid evidence="14">Plasmid plasmid_153kb</plasmid>
    </source>
</reference>
<dbReference type="InterPro" id="IPR006171">
    <property type="entry name" value="TOPRIM_dom"/>
</dbReference>
<gene>
    <name evidence="13" type="ordered locus">YpsIP31758_B0033</name>
</gene>
<dbReference type="CDD" id="cd00186">
    <property type="entry name" value="TOP1Ac"/>
    <property type="match status" value="1"/>
</dbReference>
<dbReference type="Gene3D" id="2.70.20.10">
    <property type="entry name" value="Topoisomerase I, domain 3"/>
    <property type="match status" value="1"/>
</dbReference>
<dbReference type="InterPro" id="IPR003601">
    <property type="entry name" value="Topo_IA_2"/>
</dbReference>
<dbReference type="Gene3D" id="3.40.50.140">
    <property type="match status" value="1"/>
</dbReference>
<dbReference type="GO" id="GO:0003677">
    <property type="term" value="F:DNA binding"/>
    <property type="evidence" value="ECO:0007669"/>
    <property type="project" value="UniProtKB-KW"/>
</dbReference>
<dbReference type="SMART" id="SM00436">
    <property type="entry name" value="TOP1Bc"/>
    <property type="match status" value="1"/>
</dbReference>
<dbReference type="Proteomes" id="UP000002412">
    <property type="component" value="Plasmid p_153kb"/>
</dbReference>
<dbReference type="SMART" id="SM00437">
    <property type="entry name" value="TOP1Ac"/>
    <property type="match status" value="1"/>
</dbReference>
<keyword evidence="6 13" id="KW-0413">Isomerase</keyword>
<organism evidence="13 14">
    <name type="scientific">Yersinia pseudotuberculosis serotype O:1b (strain IP 31758)</name>
    <dbReference type="NCBI Taxonomy" id="349747"/>
    <lineage>
        <taxon>Bacteria</taxon>
        <taxon>Pseudomonadati</taxon>
        <taxon>Pseudomonadota</taxon>
        <taxon>Gammaproteobacteria</taxon>
        <taxon>Enterobacterales</taxon>
        <taxon>Yersiniaceae</taxon>
        <taxon>Yersinia</taxon>
    </lineage>
</organism>
<evidence type="ECO:0000256" key="6">
    <source>
        <dbReference type="ARBA" id="ARBA00023235"/>
    </source>
</evidence>
<dbReference type="PANTHER" id="PTHR11390">
    <property type="entry name" value="PROKARYOTIC DNA TOPOISOMERASE"/>
    <property type="match status" value="1"/>
</dbReference>
<dbReference type="SUPFAM" id="SSF56712">
    <property type="entry name" value="Prokaryotic type I DNA topoisomerase"/>
    <property type="match status" value="1"/>
</dbReference>
<dbReference type="Pfam" id="PF01131">
    <property type="entry name" value="Topoisom_bac"/>
    <property type="match status" value="1"/>
</dbReference>
<dbReference type="InterPro" id="IPR013825">
    <property type="entry name" value="Topo_IA_cen_sub2"/>
</dbReference>
<dbReference type="GO" id="GO:0006281">
    <property type="term" value="P:DNA repair"/>
    <property type="evidence" value="ECO:0007669"/>
    <property type="project" value="TreeGrafter"/>
</dbReference>
<accession>A0A0U1QTJ2</accession>